<protein>
    <submittedName>
        <fullName evidence="2">Uncharacterized protein</fullName>
    </submittedName>
</protein>
<evidence type="ECO:0000313" key="2">
    <source>
        <dbReference type="EMBL" id="EXX88314.1"/>
    </source>
</evidence>
<feature type="compositionally biased region" description="Low complexity" evidence="1">
    <location>
        <begin position="25"/>
        <end position="38"/>
    </location>
</feature>
<organism evidence="2 3">
    <name type="scientific">Paenibacillus darwinianus</name>
    <dbReference type="NCBI Taxonomy" id="1380763"/>
    <lineage>
        <taxon>Bacteria</taxon>
        <taxon>Bacillati</taxon>
        <taxon>Bacillota</taxon>
        <taxon>Bacilli</taxon>
        <taxon>Bacillales</taxon>
        <taxon>Paenibacillaceae</taxon>
        <taxon>Paenibacillus</taxon>
    </lineage>
</organism>
<name>A0A9W5W7D0_9BACL</name>
<keyword evidence="3" id="KW-1185">Reference proteome</keyword>
<accession>A0A9W5W7D0</accession>
<sequence>MYQPGMYQNNQSFGQTSTGRYQPTGFGQSQFQSSSAAGNQGFGYSPAAAMQSQAGEEVHPVYRATNQRALEGPVIQHAGYQAGAQRNASQASYGGGSMMGGSMGFGYGGGSMMGGSMGSGYGGGSMMGNSMGSGFTGGTMTGGFAAQQGQEIHPVYRAQDQRSQEGPVIQRLGYQAGVQGDYNQGYANQGYANQIYTNQGTGMSYTTPAAQFGSTGSYGQNQFQQSSFQGGAVTPENPIYRLTNQAAQEGPVLSQVGYTAGGLASSQFGGSSGYQRY</sequence>
<reference evidence="2 3" key="1">
    <citation type="submission" date="2014-02" db="EMBL/GenBank/DDBJ databases">
        <title>Genome sequence of Paenibacillus darwinianus reveals adaptive mechanisms for survival in Antarctic soils.</title>
        <authorList>
            <person name="Dsouza M."/>
            <person name="Taylor M.W."/>
            <person name="Turner S.J."/>
            <person name="Aislabie J."/>
        </authorList>
    </citation>
    <scope>NUCLEOTIDE SEQUENCE [LARGE SCALE GENOMIC DNA]</scope>
    <source>
        <strain evidence="2 3">CE1</strain>
    </source>
</reference>
<evidence type="ECO:0000256" key="1">
    <source>
        <dbReference type="SAM" id="MobiDB-lite"/>
    </source>
</evidence>
<proteinExistence type="predicted"/>
<evidence type="ECO:0000313" key="3">
    <source>
        <dbReference type="Proteomes" id="UP000053750"/>
    </source>
</evidence>
<gene>
    <name evidence="2" type="ORF">BG53_02135</name>
</gene>
<dbReference type="RefSeq" id="WP_036580468.1">
    <property type="nucleotide sequence ID" value="NZ_KK082145.1"/>
</dbReference>
<dbReference type="Proteomes" id="UP000053750">
    <property type="component" value="Unassembled WGS sequence"/>
</dbReference>
<dbReference type="OrthoDB" id="2627180at2"/>
<dbReference type="EMBL" id="JFHU01000129">
    <property type="protein sequence ID" value="EXX88314.1"/>
    <property type="molecule type" value="Genomic_DNA"/>
</dbReference>
<dbReference type="AlphaFoldDB" id="A0A9W5W7D0"/>
<feature type="compositionally biased region" description="Polar residues" evidence="1">
    <location>
        <begin position="1"/>
        <end position="21"/>
    </location>
</feature>
<comment type="caution">
    <text evidence="2">The sequence shown here is derived from an EMBL/GenBank/DDBJ whole genome shotgun (WGS) entry which is preliminary data.</text>
</comment>
<feature type="region of interest" description="Disordered" evidence="1">
    <location>
        <begin position="1"/>
        <end position="38"/>
    </location>
</feature>